<gene>
    <name evidence="1" type="ORF">GPM19_09845</name>
</gene>
<dbReference type="RefSeq" id="WP_160418861.1">
    <property type="nucleotide sequence ID" value="NZ_WTKP01000006.1"/>
</dbReference>
<sequence length="76" mass="8996">MYAIEFEADIRDGMVKIPDEYKLLKNGHARIVVLYDSFEENEVTEEQVEIDFSRVKAPSLAQREGVEYQRSLRDEW</sequence>
<protein>
    <submittedName>
        <fullName evidence="1">Uncharacterized protein</fullName>
    </submittedName>
</protein>
<name>A0A7X3H0X1_9GAMM</name>
<comment type="caution">
    <text evidence="1">The sequence shown here is derived from an EMBL/GenBank/DDBJ whole genome shotgun (WGS) entry which is preliminary data.</text>
</comment>
<evidence type="ECO:0000313" key="2">
    <source>
        <dbReference type="Proteomes" id="UP000437638"/>
    </source>
</evidence>
<reference evidence="1 2" key="1">
    <citation type="submission" date="2019-12" db="EMBL/GenBank/DDBJ databases">
        <title>Halomonas rutogse sp. nov. isolated from two lakes on Tibetan Plateau.</title>
        <authorList>
            <person name="Gao P."/>
        </authorList>
    </citation>
    <scope>NUCLEOTIDE SEQUENCE [LARGE SCALE GENOMIC DNA]</scope>
    <source>
        <strain evidence="1 2">ZH2S</strain>
    </source>
</reference>
<proteinExistence type="predicted"/>
<keyword evidence="2" id="KW-1185">Reference proteome</keyword>
<accession>A0A7X3H0X1</accession>
<organism evidence="1 2">
    <name type="scientific">Vreelandella zhuhanensis</name>
    <dbReference type="NCBI Taxonomy" id="2684210"/>
    <lineage>
        <taxon>Bacteria</taxon>
        <taxon>Pseudomonadati</taxon>
        <taxon>Pseudomonadota</taxon>
        <taxon>Gammaproteobacteria</taxon>
        <taxon>Oceanospirillales</taxon>
        <taxon>Halomonadaceae</taxon>
        <taxon>Vreelandella</taxon>
    </lineage>
</organism>
<evidence type="ECO:0000313" key="1">
    <source>
        <dbReference type="EMBL" id="MWJ28503.1"/>
    </source>
</evidence>
<dbReference type="Proteomes" id="UP000437638">
    <property type="component" value="Unassembled WGS sequence"/>
</dbReference>
<dbReference type="AlphaFoldDB" id="A0A7X3H0X1"/>
<dbReference type="EMBL" id="WTKP01000006">
    <property type="protein sequence ID" value="MWJ28503.1"/>
    <property type="molecule type" value="Genomic_DNA"/>
</dbReference>